<sequence length="2476" mass="281718">MVNFTYGQNNPDSTELKYPINNPYDPTGNEEQSFDLGDPKSVEKTIVYDPKTGKYVFKEVIGGIDYRRPSMMTLEEYIEYERQQQMQSYWKDKVDSQTEEDQGLIPPIKIDSPGFANIFGSDEIQIRPEGSVELSLGVNSSRYDNPSLPENQRRITRFDFQQQIQLNLVGQIGTKLKLGASYNTEAAFNFDNVTKLEWTGNEDQILQKIEAGNVSMPLETSLIEGSQTLFGVKTRMKFGRLTVDAIASTSRGQKQEINIQGGSQVQDFELKADEYEANRHYFLNYYHREHYNEAMESVPIVSSLVNITRIEVWVTNQTNKVEDTRNIIAFTDLGEAKPENWSGNPGSASSNEFPRNEANGLYEYAKNNPTIRGFNNAVVALESEQTEPGPFQQATDFEKVENARRLTEQEFTYNAQLGFISVNLPLNNDEVLAVSYEYTYAGRTYQVGEFSTDGIVGTDALFLKLLKPTIINPKNKLWDLMMKNVYSIGAYQVSQEGFRLDILYNNPDNSLNVNFMPYPGLDDRQVIDVVGMDRLNQNNRAQKDGVFDFMPITFNGNEATNGGTINTRNGRIYFSTIEPFGQTLKDELIEEDLHQIADNVAFDELYDSTKIAAQQLPKKNRFYFVGKYESSVSDEIPLNALNVPEGAVVVTAGGIRLTEGTDFTVDYNLGRVKILNSAVLESNADIKISIESNSVFGFQNKSLMGTHMNYMINPDFNVGATWMRMTEKPITQKVDIGDEPFKNNIVGMNLSYRTDIPLLTKLINFIPTISTKQMSTLTLNAEVAHLIPGTPRAISKEGISYVDDFEGSQSTIDLKNFSSWKLASIPQGQSDIFPEASLKNNLAAGFKRSHLSWYSIDPMFHENRSITPTHIAENPDETENMNVSLVNKTDIFPNTQPATGDITNLPIFNMTYYPKERGMYNYDTTNTVNQDGEFIDPQERWNGIMRSLTTTNFEETNVEYIQFWMLDPFNEDQEAQEPNTNHTGGDLYFNIGNLSEDVLPDSRKSFENGLPREFSNTENTDETNWARVSTQQVVVNAFDNDQETRAAQDVGLDGYSDEDELNAYANFVAWVQNNPTLSQAAKDEILEDISKDNYNYYRDDRYDEEEIGIIERYKYWNGHEGNSPTPEMSAEINSEGYPTQATNTPDMEDVNRDNNLSESESYYQYKVSLRENDMEVGKNYIINSREYDIGSKAYKWYQFRIPVRSPDKAVNGISDFRSIRFMRMFMRSFEEETTLRFAKLELVRGEWRKYSESLVQPTDGVQTDPDLTSFNIGAVNVEEHDQREPVNYVIPPGILREVDPSQQFQRQLNEQSMTIEVCNLKDGDARAATKNVGMDMIMYKNLEMYLHAEESEPTSPLNDEDVSVFIRLGTDFEENYYEYEVPMTVTPWGSTQDTEIWPEENNLRIVFEDLIALKKERNEEMAQPGSSTATNVEYSKVVAHKPGSSDNGNVNHPPRLMKVKGNPNLTDVKTIMIGIRNPSVNSDHPWQPDDGLAKCVEVWVNELRLTEFENEGGSAALAQANLQIADFATVQVAGSYSGLNWGSIDSRVAERQRDTRLNLDLSANAQLGQLLGENAKIDIPFLYTYSVGTINPRFDPYNPDVELSSYDAEERKEKLKAGRDFTQRKSFNFTNVRKQRKPGADAHIWDISNFSFNYAYSEDLLQDFNTNYDRTKVWKGGVNYVYNGTPTLWEPFKNVKFMRKSKWWDLVRSSNLYLGPKNISVKNNLTRNYNERQIRNNIPNTSFEFQPIYLKNFTWNRTFNFKYDITRNLKFDFGSNNSSIIDEPEGQVDRNESPELYREFQDSVRTQFRTLGKTMRYDHNYNISYNIPFNKIPALDFINSNIRYSGAYEWSRPNLGQEAFGNVIQNSRTINTTAQLNMLTLYKKSEFFNKIINGGRGGRNTIRSGNRNGRNNNLNRSGLGGNNTKNDSRLAKKVAELQKKQEELEKVKVDQLETDELVAHQKEVNKVERKLENKEPRLERQNERLANKEEREEENQEKYGKPYHPVTGFAARMLMSVRTLSGTYSQNDGILLPGFNEEAQVFGLNESMFGDSKIRGFAMGQQERNVFGQSNGFEYAPYAGSNGYIVDTSGLNTQHTIMHSQNYNLRASLEPIKDLKVDLTLKRNFTENSSQYYRFSDSLQTFESQSEFRTTTLSYSTISIQSAFESISESDNFKSSSFEELRDRRAEVSSVLGEGNPYSLSDSAGFKDGFGPSQQDVIIGAFLNTFTGNKTNSKSINPVRNVPLPNWQVSYNGLSKFDFFKKFVQNFTIRHGYTSSVTVAGMQTNLNAEVDDDGYLSARDINDNFISQQQVQNITISERFSPLIGFDATWKINGNGLLTKFEISKERSSSLSLANNQLTEMLGTEIVIGTGYKFTNFALPLSFQGTKLKPSDLNIRIDLSIRDNVTVIRKIVENQTQATAGQRVFSIRSSADYLIGKNVTISLFYDQQLTDPTIATSYVTGNTAAGLRLRFNLGGI</sequence>
<evidence type="ECO:0000256" key="1">
    <source>
        <dbReference type="SAM" id="MobiDB-lite"/>
    </source>
</evidence>
<evidence type="ECO:0000313" key="4">
    <source>
        <dbReference type="Proteomes" id="UP000257127"/>
    </source>
</evidence>
<name>A0A3E1F299_9FLAO</name>
<feature type="compositionally biased region" description="Low complexity" evidence="1">
    <location>
        <begin position="1899"/>
        <end position="1917"/>
    </location>
</feature>
<evidence type="ECO:0000313" key="3">
    <source>
        <dbReference type="EMBL" id="RFC55942.1"/>
    </source>
</evidence>
<comment type="caution">
    <text evidence="3">The sequence shown here is derived from an EMBL/GenBank/DDBJ whole genome shotgun (WGS) entry which is preliminary data.</text>
</comment>
<organism evidence="3 4">
    <name type="scientific">Brumimicrobium aurantiacum</name>
    <dbReference type="NCBI Taxonomy" id="1737063"/>
    <lineage>
        <taxon>Bacteria</taxon>
        <taxon>Pseudomonadati</taxon>
        <taxon>Bacteroidota</taxon>
        <taxon>Flavobacteriia</taxon>
        <taxon>Flavobacteriales</taxon>
        <taxon>Crocinitomicaceae</taxon>
        <taxon>Brumimicrobium</taxon>
    </lineage>
</organism>
<dbReference type="Proteomes" id="UP000257127">
    <property type="component" value="Unassembled WGS sequence"/>
</dbReference>
<dbReference type="EMBL" id="QURB01000001">
    <property type="protein sequence ID" value="RFC55942.1"/>
    <property type="molecule type" value="Genomic_DNA"/>
</dbReference>
<feature type="region of interest" description="Disordered" evidence="1">
    <location>
        <begin position="1440"/>
        <end position="1461"/>
    </location>
</feature>
<feature type="region of interest" description="Disordered" evidence="1">
    <location>
        <begin position="1897"/>
        <end position="1927"/>
    </location>
</feature>
<dbReference type="InterPro" id="IPR026377">
    <property type="entry name" value="Cell_surface_SprA"/>
</dbReference>
<accession>A0A3E1F299</accession>
<gene>
    <name evidence="3" type="primary">sprA</name>
    <name evidence="3" type="ORF">DXU93_03110</name>
</gene>
<dbReference type="InterPro" id="IPR025684">
    <property type="entry name" value="SprA_N_dom"/>
</dbReference>
<feature type="region of interest" description="Disordered" evidence="1">
    <location>
        <begin position="1968"/>
        <end position="2003"/>
    </location>
</feature>
<dbReference type="NCBIfam" id="TIGR04189">
    <property type="entry name" value="surface_SprA"/>
    <property type="match status" value="1"/>
</dbReference>
<reference evidence="3 4" key="1">
    <citation type="submission" date="2018-08" db="EMBL/GenBank/DDBJ databases">
        <title>The draft genome squence of Brumimicrobium sp. N62.</title>
        <authorList>
            <person name="Du Z.-J."/>
            <person name="Luo H.-R."/>
        </authorList>
    </citation>
    <scope>NUCLEOTIDE SEQUENCE [LARGE SCALE GENOMIC DNA]</scope>
    <source>
        <strain evidence="3 4">N62</strain>
    </source>
</reference>
<feature type="compositionally biased region" description="Basic and acidic residues" evidence="1">
    <location>
        <begin position="1968"/>
        <end position="2000"/>
    </location>
</feature>
<dbReference type="Pfam" id="PF14349">
    <property type="entry name" value="SprA_N"/>
    <property type="match status" value="2"/>
</dbReference>
<feature type="domain" description="Gliding motility protein SprA N-terminal" evidence="2">
    <location>
        <begin position="42"/>
        <end position="322"/>
    </location>
</feature>
<proteinExistence type="predicted"/>
<protein>
    <submittedName>
        <fullName evidence="3">Cell surface protein SprA</fullName>
    </submittedName>
</protein>
<keyword evidence="4" id="KW-1185">Reference proteome</keyword>
<feature type="domain" description="Gliding motility protein SprA N-terminal" evidence="2">
    <location>
        <begin position="1067"/>
        <end position="1605"/>
    </location>
</feature>
<evidence type="ECO:0000259" key="2">
    <source>
        <dbReference type="Pfam" id="PF14349"/>
    </source>
</evidence>